<dbReference type="Pfam" id="PF19515">
    <property type="entry name" value="DUF6048"/>
    <property type="match status" value="1"/>
</dbReference>
<feature type="chain" id="PRO_5009444475" description="Outer membrane protein beta-barrel domain-containing protein" evidence="1">
    <location>
        <begin position="23"/>
        <end position="275"/>
    </location>
</feature>
<dbReference type="InterPro" id="IPR046111">
    <property type="entry name" value="DUF6048"/>
</dbReference>
<dbReference type="STRING" id="1306519.BIW12_15410"/>
<dbReference type="RefSeq" id="WP_071185934.1">
    <property type="nucleotide sequence ID" value="NZ_CP017774.1"/>
</dbReference>
<evidence type="ECO:0000256" key="1">
    <source>
        <dbReference type="SAM" id="SignalP"/>
    </source>
</evidence>
<dbReference type="AlphaFoldDB" id="A0A1D9PDU3"/>
<feature type="signal peptide" evidence="1">
    <location>
        <begin position="1"/>
        <end position="22"/>
    </location>
</feature>
<evidence type="ECO:0008006" key="4">
    <source>
        <dbReference type="Google" id="ProtNLM"/>
    </source>
</evidence>
<keyword evidence="1" id="KW-0732">Signal</keyword>
<gene>
    <name evidence="2" type="ORF">BIW12_15410</name>
</gene>
<keyword evidence="3" id="KW-1185">Reference proteome</keyword>
<sequence>MKHTLKYIFSSCLILSLFFANAQNTQAPSTKPKKDTISTGIIPKKAAVATKTDVITKTDSIAPAVKTNRYGVRLGVDLFKLSRSFYDNNYKGIELVGDYRWDKKHYIAAEVGNENKTTDDARLNFTTKGSYLKVGFDYNGYENWLDMENIISIGLRYGFSTFNQELNTYKIYNPNQYFGETPSLASGQKYNGLTASWIEVVAGMKAKVFNNVFLGFSLRLNRLITNKQPDNFENLYIPGFNRTYNGDFGVGFNYTVTYFVPIFKKKVVPVETKKK</sequence>
<dbReference type="EMBL" id="CP017774">
    <property type="protein sequence ID" value="APA00703.1"/>
    <property type="molecule type" value="Genomic_DNA"/>
</dbReference>
<dbReference type="KEGG" id="fcm:BIW12_15410"/>
<protein>
    <recommendedName>
        <fullName evidence="4">Outer membrane protein beta-barrel domain-containing protein</fullName>
    </recommendedName>
</protein>
<accession>A0A1D9PDU3</accession>
<dbReference type="Proteomes" id="UP000178198">
    <property type="component" value="Chromosome"/>
</dbReference>
<evidence type="ECO:0000313" key="2">
    <source>
        <dbReference type="EMBL" id="APA00703.1"/>
    </source>
</evidence>
<name>A0A1D9PDU3_9FLAO</name>
<evidence type="ECO:0000313" key="3">
    <source>
        <dbReference type="Proteomes" id="UP000178198"/>
    </source>
</evidence>
<proteinExistence type="predicted"/>
<dbReference type="OrthoDB" id="1199048at2"/>
<reference evidence="2 3" key="1">
    <citation type="submission" date="2016-10" db="EMBL/GenBank/DDBJ databases">
        <title>Complete Genome Sequence of Flavobacterium sp. PK15.</title>
        <authorList>
            <person name="Ekwe A."/>
            <person name="Kim S.B."/>
        </authorList>
    </citation>
    <scope>NUCLEOTIDE SEQUENCE [LARGE SCALE GENOMIC DNA]</scope>
    <source>
        <strain evidence="2 3">PK15</strain>
    </source>
</reference>
<organism evidence="2 3">
    <name type="scientific">Flavobacterium commune</name>
    <dbReference type="NCBI Taxonomy" id="1306519"/>
    <lineage>
        <taxon>Bacteria</taxon>
        <taxon>Pseudomonadati</taxon>
        <taxon>Bacteroidota</taxon>
        <taxon>Flavobacteriia</taxon>
        <taxon>Flavobacteriales</taxon>
        <taxon>Flavobacteriaceae</taxon>
        <taxon>Flavobacterium</taxon>
    </lineage>
</organism>